<reference evidence="2 3" key="1">
    <citation type="journal article" date="2007" name="Genome Res.">
        <title>Genome characteristics of facultatively symbiotic Frankia sp. strains reflect host range and host plant biogeography.</title>
        <authorList>
            <person name="Normand P."/>
            <person name="Lapierre P."/>
            <person name="Tisa L.S."/>
            <person name="Gogarten J.P."/>
            <person name="Alloisio N."/>
            <person name="Bagnarol E."/>
            <person name="Bassi C.A."/>
            <person name="Berry A.M."/>
            <person name="Bickhart D.M."/>
            <person name="Choisne N."/>
            <person name="Couloux A."/>
            <person name="Cournoyer B."/>
            <person name="Cruveiller S."/>
            <person name="Daubin V."/>
            <person name="Demange N."/>
            <person name="Francino M.P."/>
            <person name="Goltsman E."/>
            <person name="Huang Y."/>
            <person name="Kopp O.R."/>
            <person name="Labarre L."/>
            <person name="Lapidus A."/>
            <person name="Lavire C."/>
            <person name="Marechal J."/>
            <person name="Martinez M."/>
            <person name="Mastronunzio J.E."/>
            <person name="Mullin B.C."/>
            <person name="Niemann J."/>
            <person name="Pujic P."/>
            <person name="Rawnsley T."/>
            <person name="Rouy Z."/>
            <person name="Schenowitz C."/>
            <person name="Sellstedt A."/>
            <person name="Tavares F."/>
            <person name="Tomkins J.P."/>
            <person name="Vallenet D."/>
            <person name="Valverde C."/>
            <person name="Wall L.G."/>
            <person name="Wang Y."/>
            <person name="Medigue C."/>
            <person name="Benson D.R."/>
        </authorList>
    </citation>
    <scope>NUCLEOTIDE SEQUENCE [LARGE SCALE GENOMIC DNA]</scope>
    <source>
        <strain evidence="3">DSM 45818 / CECT 9043 / CcI3</strain>
    </source>
</reference>
<dbReference type="InterPro" id="IPR002035">
    <property type="entry name" value="VWF_A"/>
</dbReference>
<dbReference type="Proteomes" id="UP000001937">
    <property type="component" value="Chromosome"/>
</dbReference>
<evidence type="ECO:0000313" key="2">
    <source>
        <dbReference type="EMBL" id="ABD12766.1"/>
    </source>
</evidence>
<accession>Q2J7H6</accession>
<feature type="region of interest" description="Disordered" evidence="1">
    <location>
        <begin position="422"/>
        <end position="456"/>
    </location>
</feature>
<name>Q2J7H6_FRACC</name>
<dbReference type="AlphaFoldDB" id="Q2J7H6"/>
<accession>A0A1X1Q0V2</accession>
<keyword evidence="3" id="KW-1185">Reference proteome</keyword>
<dbReference type="Gene3D" id="3.40.50.410">
    <property type="entry name" value="von Willebrand factor, type A domain"/>
    <property type="match status" value="1"/>
</dbReference>
<dbReference type="EMBL" id="CP000249">
    <property type="protein sequence ID" value="ABD12766.1"/>
    <property type="molecule type" value="Genomic_DNA"/>
</dbReference>
<evidence type="ECO:0000256" key="1">
    <source>
        <dbReference type="SAM" id="MobiDB-lite"/>
    </source>
</evidence>
<evidence type="ECO:0000313" key="3">
    <source>
        <dbReference type="Proteomes" id="UP000001937"/>
    </source>
</evidence>
<dbReference type="CDD" id="cd00198">
    <property type="entry name" value="vWFA"/>
    <property type="match status" value="1"/>
</dbReference>
<organism evidence="2 3">
    <name type="scientific">Frankia casuarinae (strain DSM 45818 / CECT 9043 / HFP020203 / CcI3)</name>
    <dbReference type="NCBI Taxonomy" id="106370"/>
    <lineage>
        <taxon>Bacteria</taxon>
        <taxon>Bacillati</taxon>
        <taxon>Actinomycetota</taxon>
        <taxon>Actinomycetes</taxon>
        <taxon>Frankiales</taxon>
        <taxon>Frankiaceae</taxon>
        <taxon>Frankia</taxon>
    </lineage>
</organism>
<feature type="compositionally biased region" description="Basic and acidic residues" evidence="1">
    <location>
        <begin position="447"/>
        <end position="456"/>
    </location>
</feature>
<dbReference type="HOGENOM" id="CLU_599572_0_0_11"/>
<sequence length="456" mass="48871">MNDRDRLGVEGRMDRGVTKPGGVLRLTISVADPPRGRREVAVAVAVDASLSMLHPAAPDAVSKWELAQRVLERVHGLLPDGCPLVLVRFAREARVISAGRRPDRLPAVDGPTNSDADSYTNIGDALAVAGRELLAQAPDADVYRVLLITDGEANIGRWQPEQLAHIVAGLGDQGIGTDALGIGVDARDEVLAEMVGVCGQTQHVWAAAEDVDRIDAIVSSLIEPVVGAAAGRGELRVLIRPGWTVEALRRIKPQRHLMKVPPPTSRGTELRLPLPAVSTGEDRPVFLLRLRAPDTPLGAHTILQARGGVVAGGRRLAVDSRADPHAAQRFRATVEADVFPDAESSLEHEESIAEFDEEIAKRASFAHSRESVTELFRNAALWAADRGFDDLADHYNATLRALGQGVAPADAVSGARVRATRTRTRTRDLVEADPVSGRQHGGAASRRRLDDVLGNS</sequence>
<dbReference type="SMART" id="SM00327">
    <property type="entry name" value="VWA"/>
    <property type="match status" value="1"/>
</dbReference>
<dbReference type="OrthoDB" id="9805121at2"/>
<dbReference type="InterPro" id="IPR036465">
    <property type="entry name" value="vWFA_dom_sf"/>
</dbReference>
<dbReference type="KEGG" id="fra:Francci3_3412"/>
<dbReference type="RefSeq" id="WP_011437791.1">
    <property type="nucleotide sequence ID" value="NC_007777.1"/>
</dbReference>
<protein>
    <submittedName>
        <fullName evidence="2">von Willebrand factor, type A</fullName>
    </submittedName>
</protein>
<dbReference type="PROSITE" id="PS50234">
    <property type="entry name" value="VWFA"/>
    <property type="match status" value="1"/>
</dbReference>
<proteinExistence type="predicted"/>
<dbReference type="STRING" id="106370.Francci3_3412"/>
<gene>
    <name evidence="2" type="ordered locus">Francci3_3412</name>
</gene>
<dbReference type="SUPFAM" id="SSF53300">
    <property type="entry name" value="vWA-like"/>
    <property type="match status" value="1"/>
</dbReference>